<dbReference type="SMR" id="B4H1C1"/>
<reference evidence="1 2" key="1">
    <citation type="journal article" date="2007" name="Nature">
        <title>Evolution of genes and genomes on the Drosophila phylogeny.</title>
        <authorList>
            <consortium name="Drosophila 12 Genomes Consortium"/>
            <person name="Clark A.G."/>
            <person name="Eisen M.B."/>
            <person name="Smith D.R."/>
            <person name="Bergman C.M."/>
            <person name="Oliver B."/>
            <person name="Markow T.A."/>
            <person name="Kaufman T.C."/>
            <person name="Kellis M."/>
            <person name="Gelbart W."/>
            <person name="Iyer V.N."/>
            <person name="Pollard D.A."/>
            <person name="Sackton T.B."/>
            <person name="Larracuente A.M."/>
            <person name="Singh N.D."/>
            <person name="Abad J.P."/>
            <person name="Abt D.N."/>
            <person name="Adryan B."/>
            <person name="Aguade M."/>
            <person name="Akashi H."/>
            <person name="Anderson W.W."/>
            <person name="Aquadro C.F."/>
            <person name="Ardell D.H."/>
            <person name="Arguello R."/>
            <person name="Artieri C.G."/>
            <person name="Barbash D.A."/>
            <person name="Barker D."/>
            <person name="Barsanti P."/>
            <person name="Batterham P."/>
            <person name="Batzoglou S."/>
            <person name="Begun D."/>
            <person name="Bhutkar A."/>
            <person name="Blanco E."/>
            <person name="Bosak S.A."/>
            <person name="Bradley R.K."/>
            <person name="Brand A.D."/>
            <person name="Brent M.R."/>
            <person name="Brooks A.N."/>
            <person name="Brown R.H."/>
            <person name="Butlin R.K."/>
            <person name="Caggese C."/>
            <person name="Calvi B.R."/>
            <person name="Bernardo de Carvalho A."/>
            <person name="Caspi A."/>
            <person name="Castrezana S."/>
            <person name="Celniker S.E."/>
            <person name="Chang J.L."/>
            <person name="Chapple C."/>
            <person name="Chatterji S."/>
            <person name="Chinwalla A."/>
            <person name="Civetta A."/>
            <person name="Clifton S.W."/>
            <person name="Comeron J.M."/>
            <person name="Costello J.C."/>
            <person name="Coyne J.A."/>
            <person name="Daub J."/>
            <person name="David R.G."/>
            <person name="Delcher A.L."/>
            <person name="Delehaunty K."/>
            <person name="Do C.B."/>
            <person name="Ebling H."/>
            <person name="Edwards K."/>
            <person name="Eickbush T."/>
            <person name="Evans J.D."/>
            <person name="Filipski A."/>
            <person name="Findeiss S."/>
            <person name="Freyhult E."/>
            <person name="Fulton L."/>
            <person name="Fulton R."/>
            <person name="Garcia A.C."/>
            <person name="Gardiner A."/>
            <person name="Garfield D.A."/>
            <person name="Garvin B.E."/>
            <person name="Gibson G."/>
            <person name="Gilbert D."/>
            <person name="Gnerre S."/>
            <person name="Godfrey J."/>
            <person name="Good R."/>
            <person name="Gotea V."/>
            <person name="Gravely B."/>
            <person name="Greenberg A.J."/>
            <person name="Griffiths-Jones S."/>
            <person name="Gross S."/>
            <person name="Guigo R."/>
            <person name="Gustafson E.A."/>
            <person name="Haerty W."/>
            <person name="Hahn M.W."/>
            <person name="Halligan D.L."/>
            <person name="Halpern A.L."/>
            <person name="Halter G.M."/>
            <person name="Han M.V."/>
            <person name="Heger A."/>
            <person name="Hillier L."/>
            <person name="Hinrichs A.S."/>
            <person name="Holmes I."/>
            <person name="Hoskins R.A."/>
            <person name="Hubisz M.J."/>
            <person name="Hultmark D."/>
            <person name="Huntley M.A."/>
            <person name="Jaffe D.B."/>
            <person name="Jagadeeshan S."/>
            <person name="Jeck W.R."/>
            <person name="Johnson J."/>
            <person name="Jones C.D."/>
            <person name="Jordan W.C."/>
            <person name="Karpen G.H."/>
            <person name="Kataoka E."/>
            <person name="Keightley P.D."/>
            <person name="Kheradpour P."/>
            <person name="Kirkness E.F."/>
            <person name="Koerich L.B."/>
            <person name="Kristiansen K."/>
            <person name="Kudrna D."/>
            <person name="Kulathinal R.J."/>
            <person name="Kumar S."/>
            <person name="Kwok R."/>
            <person name="Lander E."/>
            <person name="Langley C.H."/>
            <person name="Lapoint R."/>
            <person name="Lazzaro B.P."/>
            <person name="Lee S.J."/>
            <person name="Levesque L."/>
            <person name="Li R."/>
            <person name="Lin C.F."/>
            <person name="Lin M.F."/>
            <person name="Lindblad-Toh K."/>
            <person name="Llopart A."/>
            <person name="Long M."/>
            <person name="Low L."/>
            <person name="Lozovsky E."/>
            <person name="Lu J."/>
            <person name="Luo M."/>
            <person name="Machado C.A."/>
            <person name="Makalowski W."/>
            <person name="Marzo M."/>
            <person name="Matsuda M."/>
            <person name="Matzkin L."/>
            <person name="McAllister B."/>
            <person name="McBride C.S."/>
            <person name="McKernan B."/>
            <person name="McKernan K."/>
            <person name="Mendez-Lago M."/>
            <person name="Minx P."/>
            <person name="Mollenhauer M.U."/>
            <person name="Montooth K."/>
            <person name="Mount S.M."/>
            <person name="Mu X."/>
            <person name="Myers E."/>
            <person name="Negre B."/>
            <person name="Newfeld S."/>
            <person name="Nielsen R."/>
            <person name="Noor M.A."/>
            <person name="O'Grady P."/>
            <person name="Pachter L."/>
            <person name="Papaceit M."/>
            <person name="Parisi M.J."/>
            <person name="Parisi M."/>
            <person name="Parts L."/>
            <person name="Pedersen J.S."/>
            <person name="Pesole G."/>
            <person name="Phillippy A.M."/>
            <person name="Ponting C.P."/>
            <person name="Pop M."/>
            <person name="Porcelli D."/>
            <person name="Powell J.R."/>
            <person name="Prohaska S."/>
            <person name="Pruitt K."/>
            <person name="Puig M."/>
            <person name="Quesneville H."/>
            <person name="Ram K.R."/>
            <person name="Rand D."/>
            <person name="Rasmussen M.D."/>
            <person name="Reed L.K."/>
            <person name="Reenan R."/>
            <person name="Reily A."/>
            <person name="Remington K.A."/>
            <person name="Rieger T.T."/>
            <person name="Ritchie M.G."/>
            <person name="Robin C."/>
            <person name="Rogers Y.H."/>
            <person name="Rohde C."/>
            <person name="Rozas J."/>
            <person name="Rubenfield M.J."/>
            <person name="Ruiz A."/>
            <person name="Russo S."/>
            <person name="Salzberg S.L."/>
            <person name="Sanchez-Gracia A."/>
            <person name="Saranga D.J."/>
            <person name="Sato H."/>
            <person name="Schaeffer S.W."/>
            <person name="Schatz M.C."/>
            <person name="Schlenke T."/>
            <person name="Schwartz R."/>
            <person name="Segarra C."/>
            <person name="Singh R.S."/>
            <person name="Sirot L."/>
            <person name="Sirota M."/>
            <person name="Sisneros N.B."/>
            <person name="Smith C.D."/>
            <person name="Smith T.F."/>
            <person name="Spieth J."/>
            <person name="Stage D.E."/>
            <person name="Stark A."/>
            <person name="Stephan W."/>
            <person name="Strausberg R.L."/>
            <person name="Strempel S."/>
            <person name="Sturgill D."/>
            <person name="Sutton G."/>
            <person name="Sutton G.G."/>
            <person name="Tao W."/>
            <person name="Teichmann S."/>
            <person name="Tobari Y.N."/>
            <person name="Tomimura Y."/>
            <person name="Tsolas J.M."/>
            <person name="Valente V.L."/>
            <person name="Venter E."/>
            <person name="Venter J.C."/>
            <person name="Vicario S."/>
            <person name="Vieira F.G."/>
            <person name="Vilella A.J."/>
            <person name="Villasante A."/>
            <person name="Walenz B."/>
            <person name="Wang J."/>
            <person name="Wasserman M."/>
            <person name="Watts T."/>
            <person name="Wilson D."/>
            <person name="Wilson R.K."/>
            <person name="Wing R.A."/>
            <person name="Wolfner M.F."/>
            <person name="Wong A."/>
            <person name="Wong G.K."/>
            <person name="Wu C.I."/>
            <person name="Wu G."/>
            <person name="Yamamoto D."/>
            <person name="Yang H.P."/>
            <person name="Yang S.P."/>
            <person name="Yorke J.A."/>
            <person name="Yoshida K."/>
            <person name="Zdobnov E."/>
            <person name="Zhang P."/>
            <person name="Zhang Y."/>
            <person name="Zimin A.V."/>
            <person name="Baldwin J."/>
            <person name="Abdouelleil A."/>
            <person name="Abdulkadir J."/>
            <person name="Abebe A."/>
            <person name="Abera B."/>
            <person name="Abreu J."/>
            <person name="Acer S.C."/>
            <person name="Aftuck L."/>
            <person name="Alexander A."/>
            <person name="An P."/>
            <person name="Anderson E."/>
            <person name="Anderson S."/>
            <person name="Arachi H."/>
            <person name="Azer M."/>
            <person name="Bachantsang P."/>
            <person name="Barry A."/>
            <person name="Bayul T."/>
            <person name="Berlin A."/>
            <person name="Bessette D."/>
            <person name="Bloom T."/>
            <person name="Blye J."/>
            <person name="Boguslavskiy L."/>
            <person name="Bonnet C."/>
            <person name="Boukhgalter B."/>
            <person name="Bourzgui I."/>
            <person name="Brown A."/>
            <person name="Cahill P."/>
            <person name="Channer S."/>
            <person name="Cheshatsang Y."/>
            <person name="Chuda L."/>
            <person name="Citroen M."/>
            <person name="Collymore A."/>
            <person name="Cooke P."/>
            <person name="Costello M."/>
            <person name="D'Aco K."/>
            <person name="Daza R."/>
            <person name="De Haan G."/>
            <person name="DeGray S."/>
            <person name="DeMaso C."/>
            <person name="Dhargay N."/>
            <person name="Dooley K."/>
            <person name="Dooley E."/>
            <person name="Doricent M."/>
            <person name="Dorje P."/>
            <person name="Dorjee K."/>
            <person name="Dupes A."/>
            <person name="Elong R."/>
            <person name="Falk J."/>
            <person name="Farina A."/>
            <person name="Faro S."/>
            <person name="Ferguson D."/>
            <person name="Fisher S."/>
            <person name="Foley C.D."/>
            <person name="Franke A."/>
            <person name="Friedrich D."/>
            <person name="Gadbois L."/>
            <person name="Gearin G."/>
            <person name="Gearin C.R."/>
            <person name="Giannoukos G."/>
            <person name="Goode T."/>
            <person name="Graham J."/>
            <person name="Grandbois E."/>
            <person name="Grewal S."/>
            <person name="Gyaltsen K."/>
            <person name="Hafez N."/>
            <person name="Hagos B."/>
            <person name="Hall J."/>
            <person name="Henson C."/>
            <person name="Hollinger A."/>
            <person name="Honan T."/>
            <person name="Huard M.D."/>
            <person name="Hughes L."/>
            <person name="Hurhula B."/>
            <person name="Husby M.E."/>
            <person name="Kamat A."/>
            <person name="Kanga B."/>
            <person name="Kashin S."/>
            <person name="Khazanovich D."/>
            <person name="Kisner P."/>
            <person name="Lance K."/>
            <person name="Lara M."/>
            <person name="Lee W."/>
            <person name="Lennon N."/>
            <person name="Letendre F."/>
            <person name="LeVine R."/>
            <person name="Lipovsky A."/>
            <person name="Liu X."/>
            <person name="Liu J."/>
            <person name="Liu S."/>
            <person name="Lokyitsang T."/>
            <person name="Lokyitsang Y."/>
            <person name="Lubonja R."/>
            <person name="Lui A."/>
            <person name="MacDonald P."/>
            <person name="Magnisalis V."/>
            <person name="Maru K."/>
            <person name="Matthews C."/>
            <person name="McCusker W."/>
            <person name="McDonough S."/>
            <person name="Mehta T."/>
            <person name="Meldrim J."/>
            <person name="Meneus L."/>
            <person name="Mihai O."/>
            <person name="Mihalev A."/>
            <person name="Mihova T."/>
            <person name="Mittelman R."/>
            <person name="Mlenga V."/>
            <person name="Montmayeur A."/>
            <person name="Mulrain L."/>
            <person name="Navidi A."/>
            <person name="Naylor J."/>
            <person name="Negash T."/>
            <person name="Nguyen T."/>
            <person name="Nguyen N."/>
            <person name="Nicol R."/>
            <person name="Norbu C."/>
            <person name="Norbu N."/>
            <person name="Novod N."/>
            <person name="O'Neill B."/>
            <person name="Osman S."/>
            <person name="Markiewicz E."/>
            <person name="Oyono O.L."/>
            <person name="Patti C."/>
            <person name="Phunkhang P."/>
            <person name="Pierre F."/>
            <person name="Priest M."/>
            <person name="Raghuraman S."/>
            <person name="Rege F."/>
            <person name="Reyes R."/>
            <person name="Rise C."/>
            <person name="Rogov P."/>
            <person name="Ross K."/>
            <person name="Ryan E."/>
            <person name="Settipalli S."/>
            <person name="Shea T."/>
            <person name="Sherpa N."/>
            <person name="Shi L."/>
            <person name="Shih D."/>
            <person name="Sparrow T."/>
            <person name="Spaulding J."/>
            <person name="Stalker J."/>
            <person name="Stange-Thomann N."/>
            <person name="Stavropoulos S."/>
            <person name="Stone C."/>
            <person name="Strader C."/>
            <person name="Tesfaye S."/>
            <person name="Thomson T."/>
            <person name="Thoulutsang Y."/>
            <person name="Thoulutsang D."/>
            <person name="Topham K."/>
            <person name="Topping I."/>
            <person name="Tsamla T."/>
            <person name="Vassiliev H."/>
            <person name="Vo A."/>
            <person name="Wangchuk T."/>
            <person name="Wangdi T."/>
            <person name="Weiand M."/>
            <person name="Wilkinson J."/>
            <person name="Wilson A."/>
            <person name="Yadav S."/>
            <person name="Young G."/>
            <person name="Yu Q."/>
            <person name="Zembek L."/>
            <person name="Zhong D."/>
            <person name="Zimmer A."/>
            <person name="Zwirko Z."/>
            <person name="Jaffe D.B."/>
            <person name="Alvarez P."/>
            <person name="Brockman W."/>
            <person name="Butler J."/>
            <person name="Chin C."/>
            <person name="Gnerre S."/>
            <person name="Grabherr M."/>
            <person name="Kleber M."/>
            <person name="Mauceli E."/>
            <person name="MacCallum I."/>
        </authorList>
    </citation>
    <scope>NUCLEOTIDE SEQUENCE [LARGE SCALE GENOMIC DNA]</scope>
    <source>
        <strain evidence="2">MSH-3 / Tucson 14011-0111.49</strain>
    </source>
</reference>
<dbReference type="eggNOG" id="KOG4115">
    <property type="taxonomic scope" value="Eukaryota"/>
</dbReference>
<name>B4H1C1_DROPE</name>
<dbReference type="Gene3D" id="3.30.450.30">
    <property type="entry name" value="Dynein light chain 2a, cytoplasmic"/>
    <property type="match status" value="1"/>
</dbReference>
<dbReference type="EMBL" id="CH479202">
    <property type="protein sequence ID" value="EDW30098.1"/>
    <property type="molecule type" value="Genomic_DNA"/>
</dbReference>
<evidence type="ECO:0000313" key="1">
    <source>
        <dbReference type="EMBL" id="EDW30098.1"/>
    </source>
</evidence>
<dbReference type="PhylomeDB" id="B4H1C1"/>
<dbReference type="KEGG" id="dpe:6599523"/>
<accession>B4H1C1</accession>
<dbReference type="STRING" id="7234.B4H1C1"/>
<protein>
    <submittedName>
        <fullName evidence="1">GL22509</fullName>
    </submittedName>
</protein>
<dbReference type="AlphaFoldDB" id="B4H1C1"/>
<organism evidence="2">
    <name type="scientific">Drosophila persimilis</name>
    <name type="common">Fruit fly</name>
    <dbReference type="NCBI Taxonomy" id="7234"/>
    <lineage>
        <taxon>Eukaryota</taxon>
        <taxon>Metazoa</taxon>
        <taxon>Ecdysozoa</taxon>
        <taxon>Arthropoda</taxon>
        <taxon>Hexapoda</taxon>
        <taxon>Insecta</taxon>
        <taxon>Pterygota</taxon>
        <taxon>Neoptera</taxon>
        <taxon>Endopterygota</taxon>
        <taxon>Diptera</taxon>
        <taxon>Brachycera</taxon>
        <taxon>Muscomorpha</taxon>
        <taxon>Ephydroidea</taxon>
        <taxon>Drosophilidae</taxon>
        <taxon>Drosophila</taxon>
        <taxon>Sophophora</taxon>
    </lineage>
</organism>
<dbReference type="SUPFAM" id="SSF103196">
    <property type="entry name" value="Roadblock/LC7 domain"/>
    <property type="match status" value="1"/>
</dbReference>
<sequence>MNKSNFKKLAAVVQSNSENTARISEQTSGYVVSENGSDTLMQTSFDNSTAVGIVKHLNSSFVKLAQSSVRDLDPTDKLCFLRVVTRKFEYMVAPEESFVITVVL</sequence>
<keyword evidence="2" id="KW-1185">Reference proteome</keyword>
<dbReference type="OrthoDB" id="9985637at2759"/>
<dbReference type="OMA" id="TRKFEYM"/>
<dbReference type="HOGENOM" id="CLU_113002_3_2_1"/>
<proteinExistence type="predicted"/>
<evidence type="ECO:0000313" key="2">
    <source>
        <dbReference type="Proteomes" id="UP000008744"/>
    </source>
</evidence>
<gene>
    <name evidence="1" type="primary">Dper\GL22509</name>
    <name evidence="1" type="ORF">Dper_GL22509</name>
</gene>
<dbReference type="Proteomes" id="UP000008744">
    <property type="component" value="Unassembled WGS sequence"/>
</dbReference>
<dbReference type="PANTHER" id="PTHR10779">
    <property type="entry name" value="DYNEIN LIGHT CHAIN ROADBLOCK"/>
    <property type="match status" value="1"/>
</dbReference>